<gene>
    <name evidence="4" type="ORF">PSYJA_43281</name>
</gene>
<keyword evidence="2" id="KW-0597">Phosphoprotein</keyword>
<sequence length="45" mass="4858">YTSGSTGQPKGVMVEHRSLNNLIDWHREAFDLRAGSHTASVAGFG</sequence>
<dbReference type="AlphaFoldDB" id="F3FZ37"/>
<proteinExistence type="predicted"/>
<feature type="domain" description="AMP-dependent synthetase/ligase" evidence="3">
    <location>
        <begin position="1"/>
        <end position="34"/>
    </location>
</feature>
<dbReference type="Proteomes" id="UP000004471">
    <property type="component" value="Unassembled WGS sequence"/>
</dbReference>
<comment type="caution">
    <text evidence="4">The sequence shown here is derived from an EMBL/GenBank/DDBJ whole genome shotgun (WGS) entry which is preliminary data.</text>
</comment>
<evidence type="ECO:0000313" key="4">
    <source>
        <dbReference type="EMBL" id="EGH35479.1"/>
    </source>
</evidence>
<dbReference type="PANTHER" id="PTHR44845">
    <property type="entry name" value="CARRIER DOMAIN-CONTAINING PROTEIN"/>
    <property type="match status" value="1"/>
</dbReference>
<dbReference type="PANTHER" id="PTHR44845:SF6">
    <property type="entry name" value="BETA-ALANINE-ACTIVATING ENZYME"/>
    <property type="match status" value="1"/>
</dbReference>
<dbReference type="Gene3D" id="3.40.50.12780">
    <property type="entry name" value="N-terminal domain of ligase-like"/>
    <property type="match status" value="1"/>
</dbReference>
<dbReference type="InterPro" id="IPR042099">
    <property type="entry name" value="ANL_N_sf"/>
</dbReference>
<evidence type="ECO:0000256" key="1">
    <source>
        <dbReference type="ARBA" id="ARBA00022450"/>
    </source>
</evidence>
<evidence type="ECO:0000313" key="5">
    <source>
        <dbReference type="Proteomes" id="UP000004471"/>
    </source>
</evidence>
<reference evidence="4 5" key="1">
    <citation type="journal article" date="2011" name="PLoS Pathog.">
        <title>Dynamic evolution of pathogenicity revealed by sequencing and comparative genomics of 19 Pseudomonas syringae isolates.</title>
        <authorList>
            <person name="Baltrus D.A."/>
            <person name="Nishimura M.T."/>
            <person name="Romanchuk A."/>
            <person name="Chang J.H."/>
            <person name="Mukhtar M.S."/>
            <person name="Cherkis K."/>
            <person name="Roach J."/>
            <person name="Grant S.R."/>
            <person name="Jones C.D."/>
            <person name="Dangl J.L."/>
        </authorList>
    </citation>
    <scope>NUCLEOTIDE SEQUENCE [LARGE SCALE GENOMIC DNA]</scope>
    <source>
        <strain evidence="5">M301072PT</strain>
    </source>
</reference>
<dbReference type="Pfam" id="PF00501">
    <property type="entry name" value="AMP-binding"/>
    <property type="match status" value="1"/>
</dbReference>
<dbReference type="SUPFAM" id="SSF56801">
    <property type="entry name" value="Acetyl-CoA synthetase-like"/>
    <property type="match status" value="1"/>
</dbReference>
<accession>F3FZ37</accession>
<feature type="non-terminal residue" evidence="4">
    <location>
        <position position="1"/>
    </location>
</feature>
<organism evidence="4 5">
    <name type="scientific">Pseudomonas syringae pv. japonica str. M301072</name>
    <dbReference type="NCBI Taxonomy" id="629262"/>
    <lineage>
        <taxon>Bacteria</taxon>
        <taxon>Pseudomonadati</taxon>
        <taxon>Pseudomonadota</taxon>
        <taxon>Gammaproteobacteria</taxon>
        <taxon>Pseudomonadales</taxon>
        <taxon>Pseudomonadaceae</taxon>
        <taxon>Pseudomonas</taxon>
        <taxon>Pseudomonas syringae</taxon>
    </lineage>
</organism>
<dbReference type="EMBL" id="AEAH01003673">
    <property type="protein sequence ID" value="EGH35479.1"/>
    <property type="molecule type" value="Genomic_DNA"/>
</dbReference>
<feature type="non-terminal residue" evidence="4">
    <location>
        <position position="45"/>
    </location>
</feature>
<evidence type="ECO:0000259" key="3">
    <source>
        <dbReference type="Pfam" id="PF00501"/>
    </source>
</evidence>
<keyword evidence="1" id="KW-0596">Phosphopantetheine</keyword>
<dbReference type="InterPro" id="IPR000873">
    <property type="entry name" value="AMP-dep_synth/lig_dom"/>
</dbReference>
<protein>
    <submittedName>
        <fullName evidence="4">Amino acid adenylation</fullName>
    </submittedName>
</protein>
<evidence type="ECO:0000256" key="2">
    <source>
        <dbReference type="ARBA" id="ARBA00022553"/>
    </source>
</evidence>
<name>F3FZ37_PSESX</name>